<keyword evidence="2" id="KW-0614">Plasmid</keyword>
<protein>
    <submittedName>
        <fullName evidence="2">Uncharacterized protein</fullName>
    </submittedName>
</protein>
<keyword evidence="3" id="KW-1185">Reference proteome</keyword>
<dbReference type="InterPro" id="IPR036388">
    <property type="entry name" value="WH-like_DNA-bd_sf"/>
</dbReference>
<evidence type="ECO:0000313" key="3">
    <source>
        <dbReference type="Proteomes" id="UP000006875"/>
    </source>
</evidence>
<dbReference type="Proteomes" id="UP000006875">
    <property type="component" value="Plasmid pILYOP01"/>
</dbReference>
<dbReference type="RefSeq" id="WP_013388496.1">
    <property type="nucleotide sequence ID" value="NC_014633.1"/>
</dbReference>
<accession>E3HBS2</accession>
<feature type="coiled-coil region" evidence="1">
    <location>
        <begin position="141"/>
        <end position="168"/>
    </location>
</feature>
<reference evidence="2 3" key="1">
    <citation type="journal article" date="2010" name="Stand. Genomic Sci.">
        <title>Complete genome sequence of Ilyobacter polytropus type strain (CuHbu1).</title>
        <authorList>
            <person name="Sikorski J."/>
            <person name="Chertkov O."/>
            <person name="Lapidus A."/>
            <person name="Nolan M."/>
            <person name="Lucas S."/>
            <person name="Del Rio T.G."/>
            <person name="Tice H."/>
            <person name="Cheng J.F."/>
            <person name="Tapia R."/>
            <person name="Han C."/>
            <person name="Goodwin L."/>
            <person name="Pitluck S."/>
            <person name="Liolios K."/>
            <person name="Ivanova N."/>
            <person name="Mavromatis K."/>
            <person name="Mikhailova N."/>
            <person name="Pati A."/>
            <person name="Chen A."/>
            <person name="Palaniappan K."/>
            <person name="Land M."/>
            <person name="Hauser L."/>
            <person name="Chang Y.J."/>
            <person name="Jeffries C.D."/>
            <person name="Brambilla E."/>
            <person name="Yasawong M."/>
            <person name="Rohde M."/>
            <person name="Pukall R."/>
            <person name="Spring S."/>
            <person name="Goker M."/>
            <person name="Woyke T."/>
            <person name="Bristow J."/>
            <person name="Eisen J.A."/>
            <person name="Markowitz V."/>
            <person name="Hugenholtz P."/>
            <person name="Kyrpides N.C."/>
            <person name="Klenk H.P."/>
        </authorList>
    </citation>
    <scope>NUCLEOTIDE SEQUENCE [LARGE SCALE GENOMIC DNA]</scope>
    <source>
        <strain evidence="3">ATCC 51220 / DSM 2926 / LMG 16218 / CuHBu1</strain>
        <plasmid evidence="3">pILYOP01</plasmid>
    </source>
</reference>
<proteinExistence type="predicted"/>
<sequence length="185" mass="21253">MRKVWTKEEEQFIIDNKGKMTANEIAEKLGVAVAQVRNKIARLKPKNKISGDGVMNLNKQNMLQDALEVISEREKEIAEKDNIISDLKSQIEYADNVNKYLDNELKKSVPHKLKTPHPCIEKLNDKLKKFEVMNTDMAVDLEIAHENIDAYRVENKALKEKLEIYNQTMGILNNLTGRAYDIKGL</sequence>
<keyword evidence="1" id="KW-0175">Coiled coil</keyword>
<evidence type="ECO:0000313" key="2">
    <source>
        <dbReference type="EMBL" id="ADO83834.1"/>
    </source>
</evidence>
<name>E3HBS2_ILYPC</name>
<dbReference type="AlphaFoldDB" id="E3HBS2"/>
<geneLocation type="plasmid" evidence="2 3">
    <name>pILYOP01</name>
</geneLocation>
<dbReference type="HOGENOM" id="CLU_1459470_0_0_0"/>
<organism evidence="2 3">
    <name type="scientific">Ilyobacter polytropus (strain ATCC 51220 / DSM 2926 / LMG 16218 / CuHBu1)</name>
    <dbReference type="NCBI Taxonomy" id="572544"/>
    <lineage>
        <taxon>Bacteria</taxon>
        <taxon>Fusobacteriati</taxon>
        <taxon>Fusobacteriota</taxon>
        <taxon>Fusobacteriia</taxon>
        <taxon>Fusobacteriales</taxon>
        <taxon>Fusobacteriaceae</taxon>
        <taxon>Ilyobacter</taxon>
    </lineage>
</organism>
<dbReference type="Gene3D" id="1.10.10.10">
    <property type="entry name" value="Winged helix-like DNA-binding domain superfamily/Winged helix DNA-binding domain"/>
    <property type="match status" value="1"/>
</dbReference>
<dbReference type="KEGG" id="ipo:Ilyop_2063"/>
<dbReference type="EMBL" id="CP002282">
    <property type="protein sequence ID" value="ADO83834.1"/>
    <property type="molecule type" value="Genomic_DNA"/>
</dbReference>
<gene>
    <name evidence="2" type="ordered locus">Ilyop_2063</name>
</gene>
<evidence type="ECO:0000256" key="1">
    <source>
        <dbReference type="SAM" id="Coils"/>
    </source>
</evidence>